<name>A0A2M4CF22_9DIPT</name>
<accession>A0A2M4CF22</accession>
<sequence>MELCCVLILFALRFRFSSGQTCARARVFASCTSFVDLMCVVLQCRGRERVQLQTHVVPQVSTCIRMAK</sequence>
<protein>
    <submittedName>
        <fullName evidence="2">Putative secreted protein</fullName>
    </submittedName>
</protein>
<feature type="signal peptide" evidence="1">
    <location>
        <begin position="1"/>
        <end position="19"/>
    </location>
</feature>
<dbReference type="EMBL" id="GGFJ01014773">
    <property type="protein sequence ID" value="MBW63914.1"/>
    <property type="molecule type" value="Transcribed_RNA"/>
</dbReference>
<dbReference type="AlphaFoldDB" id="A0A2M4CF22"/>
<evidence type="ECO:0000256" key="1">
    <source>
        <dbReference type="SAM" id="SignalP"/>
    </source>
</evidence>
<organism evidence="2">
    <name type="scientific">Anopheles marajoara</name>
    <dbReference type="NCBI Taxonomy" id="58244"/>
    <lineage>
        <taxon>Eukaryota</taxon>
        <taxon>Metazoa</taxon>
        <taxon>Ecdysozoa</taxon>
        <taxon>Arthropoda</taxon>
        <taxon>Hexapoda</taxon>
        <taxon>Insecta</taxon>
        <taxon>Pterygota</taxon>
        <taxon>Neoptera</taxon>
        <taxon>Endopterygota</taxon>
        <taxon>Diptera</taxon>
        <taxon>Nematocera</taxon>
        <taxon>Culicoidea</taxon>
        <taxon>Culicidae</taxon>
        <taxon>Anophelinae</taxon>
        <taxon>Anopheles</taxon>
    </lineage>
</organism>
<feature type="chain" id="PRO_5014798649" evidence="1">
    <location>
        <begin position="20"/>
        <end position="68"/>
    </location>
</feature>
<evidence type="ECO:0000313" key="2">
    <source>
        <dbReference type="EMBL" id="MBW63914.1"/>
    </source>
</evidence>
<proteinExistence type="predicted"/>
<keyword evidence="1" id="KW-0732">Signal</keyword>
<reference evidence="2" key="1">
    <citation type="submission" date="2018-01" db="EMBL/GenBank/DDBJ databases">
        <title>An insight into the sialome of Amazonian anophelines.</title>
        <authorList>
            <person name="Ribeiro J.M."/>
            <person name="Scarpassa V."/>
            <person name="Calvo E."/>
        </authorList>
    </citation>
    <scope>NUCLEOTIDE SEQUENCE</scope>
    <source>
        <tissue evidence="2">Salivary glands</tissue>
    </source>
</reference>